<proteinExistence type="predicted"/>
<dbReference type="AlphaFoldDB" id="A0A0C9V3A9"/>
<dbReference type="Pfam" id="PF00201">
    <property type="entry name" value="UDPGT"/>
    <property type="match status" value="1"/>
</dbReference>
<keyword evidence="2" id="KW-0732">Signal</keyword>
<keyword evidence="1 3" id="KW-0808">Transferase</keyword>
<evidence type="ECO:0000313" key="3">
    <source>
        <dbReference type="EMBL" id="KIJ32015.1"/>
    </source>
</evidence>
<dbReference type="PANTHER" id="PTHR48045">
    <property type="entry name" value="UDP-GLYCOSYLTRANSFERASE 72B1"/>
    <property type="match status" value="1"/>
</dbReference>
<sequence>MAITGHIVLVCIPGWGHLRALVVFACKVIQQRPNIGVTILTAGNIIQKVETEISRHFAADDDAKDNIRVLSVLEQNANMFHLISNTAEASMRFYESIYRQEQTTCLVSGKTFPPWISPKLVIINIFLDIVQTARTINPTATVLGWAPTNNSSMIRQYGPEELGGAGVISVKAIVEAERTGKPVKQIENELSRPENGDVIQIPGLPPMYDNEFIPQQKIPVLEDANTAFAKASQHFIRQADGIITPGTSAFEAEALAAVKKWQSENRKEMYIVGPLVPIEDGSGNKLKKLAQENESAASDKGSEIEEFLEKILHEYGAYSMIYIAFGSSWWPDSKQIWTFVNVLIEQKVPFILARPSPMAVVPDDIAAKVHESGIGLFSTWTPQQLILAHKATGWFLSHCGQNSVVESMAEGVPMIAWPILGDQPDNAALLSLKLNVAYQLTEARTGEAGLKALKRGVQPTGTIQAVEREAREVLEKARGVDGEIKRKNAHAIKARMKEAWEENGEASTELRRLLEKEFPSK</sequence>
<feature type="chain" id="PRO_5002221404" evidence="2">
    <location>
        <begin position="21"/>
        <end position="521"/>
    </location>
</feature>
<dbReference type="CDD" id="cd03784">
    <property type="entry name" value="GT1_Gtf-like"/>
    <property type="match status" value="1"/>
</dbReference>
<keyword evidence="4" id="KW-1185">Reference proteome</keyword>
<evidence type="ECO:0000256" key="2">
    <source>
        <dbReference type="SAM" id="SignalP"/>
    </source>
</evidence>
<dbReference type="InterPro" id="IPR002213">
    <property type="entry name" value="UDP_glucos_trans"/>
</dbReference>
<protein>
    <submittedName>
        <fullName evidence="3">Glycosyltransferase family 1 protein</fullName>
    </submittedName>
</protein>
<evidence type="ECO:0000256" key="1">
    <source>
        <dbReference type="ARBA" id="ARBA00022679"/>
    </source>
</evidence>
<dbReference type="PANTHER" id="PTHR48045:SF31">
    <property type="entry name" value="UDP-GLYCOSYLTRANSFERASE 76B1-LIKE"/>
    <property type="match status" value="1"/>
</dbReference>
<dbReference type="SUPFAM" id="SSF53756">
    <property type="entry name" value="UDP-Glycosyltransferase/glycogen phosphorylase"/>
    <property type="match status" value="1"/>
</dbReference>
<dbReference type="HOGENOM" id="CLU_001724_12_1_1"/>
<organism evidence="3 4">
    <name type="scientific">Sphaerobolus stellatus (strain SS14)</name>
    <dbReference type="NCBI Taxonomy" id="990650"/>
    <lineage>
        <taxon>Eukaryota</taxon>
        <taxon>Fungi</taxon>
        <taxon>Dikarya</taxon>
        <taxon>Basidiomycota</taxon>
        <taxon>Agaricomycotina</taxon>
        <taxon>Agaricomycetes</taxon>
        <taxon>Phallomycetidae</taxon>
        <taxon>Geastrales</taxon>
        <taxon>Sphaerobolaceae</taxon>
        <taxon>Sphaerobolus</taxon>
    </lineage>
</organism>
<dbReference type="EMBL" id="KN837233">
    <property type="protein sequence ID" value="KIJ32015.1"/>
    <property type="molecule type" value="Genomic_DNA"/>
</dbReference>
<evidence type="ECO:0000313" key="4">
    <source>
        <dbReference type="Proteomes" id="UP000054279"/>
    </source>
</evidence>
<feature type="signal peptide" evidence="2">
    <location>
        <begin position="1"/>
        <end position="20"/>
    </location>
</feature>
<dbReference type="GO" id="GO:0008194">
    <property type="term" value="F:UDP-glycosyltransferase activity"/>
    <property type="evidence" value="ECO:0007669"/>
    <property type="project" value="InterPro"/>
</dbReference>
<reference evidence="3 4" key="1">
    <citation type="submission" date="2014-06" db="EMBL/GenBank/DDBJ databases">
        <title>Evolutionary Origins and Diversification of the Mycorrhizal Mutualists.</title>
        <authorList>
            <consortium name="DOE Joint Genome Institute"/>
            <consortium name="Mycorrhizal Genomics Consortium"/>
            <person name="Kohler A."/>
            <person name="Kuo A."/>
            <person name="Nagy L.G."/>
            <person name="Floudas D."/>
            <person name="Copeland A."/>
            <person name="Barry K.W."/>
            <person name="Cichocki N."/>
            <person name="Veneault-Fourrey C."/>
            <person name="LaButti K."/>
            <person name="Lindquist E.A."/>
            <person name="Lipzen A."/>
            <person name="Lundell T."/>
            <person name="Morin E."/>
            <person name="Murat C."/>
            <person name="Riley R."/>
            <person name="Ohm R."/>
            <person name="Sun H."/>
            <person name="Tunlid A."/>
            <person name="Henrissat B."/>
            <person name="Grigoriev I.V."/>
            <person name="Hibbett D.S."/>
            <person name="Martin F."/>
        </authorList>
    </citation>
    <scope>NUCLEOTIDE SEQUENCE [LARGE SCALE GENOMIC DNA]</scope>
    <source>
        <strain evidence="3 4">SS14</strain>
    </source>
</reference>
<name>A0A0C9V3A9_SPHS4</name>
<dbReference type="Gene3D" id="3.40.50.2000">
    <property type="entry name" value="Glycogen Phosphorylase B"/>
    <property type="match status" value="2"/>
</dbReference>
<dbReference type="OrthoDB" id="5835829at2759"/>
<gene>
    <name evidence="3" type="ORF">M422DRAFT_36043</name>
</gene>
<accession>A0A0C9V3A9</accession>
<dbReference type="Proteomes" id="UP000054279">
    <property type="component" value="Unassembled WGS sequence"/>
</dbReference>